<dbReference type="InterPro" id="IPR023753">
    <property type="entry name" value="FAD/NAD-binding_dom"/>
</dbReference>
<keyword evidence="2" id="KW-0560">Oxidoreductase</keyword>
<keyword evidence="1" id="KW-0285">Flavoprotein</keyword>
<dbReference type="STRING" id="251229.Chro_2181"/>
<dbReference type="PATRIC" id="fig|251229.3.peg.2571"/>
<sequence>MFGKPDFARVFLPVVIPLLHCVGTFDQAGTLASKISLLVVTRLGYEGVTVANPVLLTLDDDPGVLRVIERDLRREYGSRFRVMRSESGLTALKALQQVKLRREMVALFLVDQRMPEIAGVEFLEQAMELFPDAKRVLLTAYADTDAAIRAINTAKIDYYLLKPWDPPHEKLYPVLDDLLDDWISSCRPPFEGLRIVDSRWSPHLHQIKDFLARNHVPYQWLDIEAEAEAHQWTNYTESGAANLPLVLFPDGSHLIQPTNTQIAQKLGLRTHAQMPFYDLAIVGAGPAGLAAAVYGASEGLRTVLIEKEAPGGQAGTSSRIENYLGFPVGLSGADLARRAVTQAKRFGVEILSPQEVTGVRVADPYRILTLSDGTEVCCHAMLIATGISYRRLDIPGIDNLIGAGVYTGAAMTEALSCLNQEIYIVGGANSAGQAAVYLAKYASRVRMLVRGDSLAKSMSQYLIEQISATDNIEVRVHSSIAQVHGENCLEAVTIADAQTGEKRTVPTNLLFVMIGAKPRTDWLDGIVARDEQGFILTGASLNRNGCCNKGWMLDREPFLLESSVPGIFVAGDVRHGSVKRIASGVGEGSIAVQFIHQYLSKM</sequence>
<keyword evidence="6" id="KW-1185">Reference proteome</keyword>
<dbReference type="GO" id="GO:0016491">
    <property type="term" value="F:oxidoreductase activity"/>
    <property type="evidence" value="ECO:0007669"/>
    <property type="project" value="UniProtKB-KW"/>
</dbReference>
<evidence type="ECO:0000256" key="2">
    <source>
        <dbReference type="ARBA" id="ARBA00023002"/>
    </source>
</evidence>
<dbReference type="InterPro" id="IPR001789">
    <property type="entry name" value="Sig_transdc_resp-reg_receiver"/>
</dbReference>
<dbReference type="eggNOG" id="COG3437">
    <property type="taxonomic scope" value="Bacteria"/>
</dbReference>
<dbReference type="PROSITE" id="PS50110">
    <property type="entry name" value="RESPONSE_REGULATORY"/>
    <property type="match status" value="1"/>
</dbReference>
<dbReference type="AlphaFoldDB" id="K9TZ67"/>
<dbReference type="InterPro" id="IPR036188">
    <property type="entry name" value="FAD/NAD-bd_sf"/>
</dbReference>
<dbReference type="Pfam" id="PF00072">
    <property type="entry name" value="Response_reg"/>
    <property type="match status" value="1"/>
</dbReference>
<dbReference type="SMART" id="SM00448">
    <property type="entry name" value="REC"/>
    <property type="match status" value="1"/>
</dbReference>
<dbReference type="GO" id="GO:0000160">
    <property type="term" value="P:phosphorelay signal transduction system"/>
    <property type="evidence" value="ECO:0007669"/>
    <property type="project" value="InterPro"/>
</dbReference>
<name>K9TZ67_CHRTP</name>
<evidence type="ECO:0000259" key="4">
    <source>
        <dbReference type="PROSITE" id="PS50110"/>
    </source>
</evidence>
<dbReference type="InParanoid" id="K9TZ67"/>
<dbReference type="PANTHER" id="PTHR48105">
    <property type="entry name" value="THIOREDOXIN REDUCTASE 1-RELATED-RELATED"/>
    <property type="match status" value="1"/>
</dbReference>
<evidence type="ECO:0000313" key="5">
    <source>
        <dbReference type="EMBL" id="AFY87683.1"/>
    </source>
</evidence>
<dbReference type="Gene3D" id="3.40.50.2300">
    <property type="match status" value="1"/>
</dbReference>
<dbReference type="KEGG" id="cthe:Chro_2181"/>
<evidence type="ECO:0000313" key="6">
    <source>
        <dbReference type="Proteomes" id="UP000010384"/>
    </source>
</evidence>
<dbReference type="HOGENOM" id="CLU_031864_5_8_3"/>
<accession>K9TZ67</accession>
<keyword evidence="3" id="KW-0597">Phosphoprotein</keyword>
<dbReference type="PRINTS" id="PR00368">
    <property type="entry name" value="FADPNR"/>
</dbReference>
<feature type="domain" description="Response regulatory" evidence="4">
    <location>
        <begin position="54"/>
        <end position="177"/>
    </location>
</feature>
<evidence type="ECO:0000256" key="1">
    <source>
        <dbReference type="ARBA" id="ARBA00022630"/>
    </source>
</evidence>
<dbReference type="Gene3D" id="3.40.30.10">
    <property type="entry name" value="Glutaredoxin"/>
    <property type="match status" value="1"/>
</dbReference>
<proteinExistence type="predicted"/>
<dbReference type="Proteomes" id="UP000010384">
    <property type="component" value="Chromosome"/>
</dbReference>
<dbReference type="EMBL" id="CP003597">
    <property type="protein sequence ID" value="AFY87683.1"/>
    <property type="molecule type" value="Genomic_DNA"/>
</dbReference>
<dbReference type="InterPro" id="IPR050097">
    <property type="entry name" value="Ferredoxin-NADP_redctase_2"/>
</dbReference>
<protein>
    <submittedName>
        <fullName evidence="5">Response regulator receiver protein</fullName>
    </submittedName>
</protein>
<gene>
    <name evidence="5" type="ORF">Chro_2181</name>
</gene>
<dbReference type="Pfam" id="PF07992">
    <property type="entry name" value="Pyr_redox_2"/>
    <property type="match status" value="1"/>
</dbReference>
<dbReference type="OrthoDB" id="109585at2"/>
<dbReference type="Gene3D" id="3.50.50.60">
    <property type="entry name" value="FAD/NAD(P)-binding domain"/>
    <property type="match status" value="2"/>
</dbReference>
<evidence type="ECO:0000256" key="3">
    <source>
        <dbReference type="PROSITE-ProRule" id="PRU00169"/>
    </source>
</evidence>
<dbReference type="InterPro" id="IPR011006">
    <property type="entry name" value="CheY-like_superfamily"/>
</dbReference>
<reference evidence="5 6" key="1">
    <citation type="submission" date="2012-06" db="EMBL/GenBank/DDBJ databases">
        <title>Finished chromosome of genome of Chroococcidiopsis thermalis PCC 7203.</title>
        <authorList>
            <consortium name="US DOE Joint Genome Institute"/>
            <person name="Gugger M."/>
            <person name="Coursin T."/>
            <person name="Rippka R."/>
            <person name="Tandeau De Marsac N."/>
            <person name="Huntemann M."/>
            <person name="Wei C.-L."/>
            <person name="Han J."/>
            <person name="Detter J.C."/>
            <person name="Han C."/>
            <person name="Tapia R."/>
            <person name="Davenport K."/>
            <person name="Daligault H."/>
            <person name="Erkkila T."/>
            <person name="Gu W."/>
            <person name="Munk A.C.C."/>
            <person name="Teshima H."/>
            <person name="Xu Y."/>
            <person name="Chain P."/>
            <person name="Chen A."/>
            <person name="Krypides N."/>
            <person name="Mavromatis K."/>
            <person name="Markowitz V."/>
            <person name="Szeto E."/>
            <person name="Ivanova N."/>
            <person name="Mikhailova N."/>
            <person name="Ovchinnikova G."/>
            <person name="Pagani I."/>
            <person name="Pati A."/>
            <person name="Goodwin L."/>
            <person name="Peters L."/>
            <person name="Pitluck S."/>
            <person name="Woyke T."/>
            <person name="Kerfeld C."/>
        </authorList>
    </citation>
    <scope>NUCLEOTIDE SEQUENCE [LARGE SCALE GENOMIC DNA]</scope>
    <source>
        <strain evidence="5 6">PCC 7203</strain>
    </source>
</reference>
<organism evidence="5 6">
    <name type="scientific">Chroococcidiopsis thermalis (strain PCC 7203)</name>
    <dbReference type="NCBI Taxonomy" id="251229"/>
    <lineage>
        <taxon>Bacteria</taxon>
        <taxon>Bacillati</taxon>
        <taxon>Cyanobacteriota</taxon>
        <taxon>Cyanophyceae</taxon>
        <taxon>Chroococcidiopsidales</taxon>
        <taxon>Chroococcidiopsidaceae</taxon>
        <taxon>Chroococcidiopsis</taxon>
    </lineage>
</organism>
<dbReference type="SUPFAM" id="SSF52172">
    <property type="entry name" value="CheY-like"/>
    <property type="match status" value="1"/>
</dbReference>
<dbReference type="SUPFAM" id="SSF51905">
    <property type="entry name" value="FAD/NAD(P)-binding domain"/>
    <property type="match status" value="1"/>
</dbReference>
<dbReference type="eggNOG" id="COG0492">
    <property type="taxonomic scope" value="Bacteria"/>
</dbReference>
<dbReference type="eggNOG" id="COG0695">
    <property type="taxonomic scope" value="Bacteria"/>
</dbReference>
<dbReference type="PRINTS" id="PR00469">
    <property type="entry name" value="PNDRDTASEII"/>
</dbReference>
<feature type="modified residue" description="4-aspartylphosphate" evidence="3">
    <location>
        <position position="111"/>
    </location>
</feature>